<dbReference type="SMART" id="SM00267">
    <property type="entry name" value="GGDEF"/>
    <property type="match status" value="1"/>
</dbReference>
<dbReference type="PANTHER" id="PTHR46663:SF4">
    <property type="entry name" value="DIGUANYLATE CYCLASE DGCT-RELATED"/>
    <property type="match status" value="1"/>
</dbReference>
<feature type="transmembrane region" description="Helical" evidence="2">
    <location>
        <begin position="15"/>
        <end position="34"/>
    </location>
</feature>
<dbReference type="RefSeq" id="WP_162083800.1">
    <property type="nucleotide sequence ID" value="NZ_AP021881.1"/>
</dbReference>
<keyword evidence="2" id="KW-1133">Transmembrane helix</keyword>
<dbReference type="KEGG" id="sniv:SFSGTM_05070"/>
<evidence type="ECO:0000256" key="2">
    <source>
        <dbReference type="SAM" id="Phobius"/>
    </source>
</evidence>
<dbReference type="Pfam" id="PF00990">
    <property type="entry name" value="GGDEF"/>
    <property type="match status" value="1"/>
</dbReference>
<dbReference type="CDD" id="cd01949">
    <property type="entry name" value="GGDEF"/>
    <property type="match status" value="1"/>
</dbReference>
<dbReference type="SUPFAM" id="SSF55073">
    <property type="entry name" value="Nucleotide cyclase"/>
    <property type="match status" value="1"/>
</dbReference>
<feature type="transmembrane region" description="Helical" evidence="2">
    <location>
        <begin position="234"/>
        <end position="256"/>
    </location>
</feature>
<dbReference type="PANTHER" id="PTHR46663">
    <property type="entry name" value="DIGUANYLATE CYCLASE DGCT-RELATED"/>
    <property type="match status" value="1"/>
</dbReference>
<organism evidence="4 5">
    <name type="scientific">Sulfuriferula nivalis</name>
    <dbReference type="NCBI Taxonomy" id="2675298"/>
    <lineage>
        <taxon>Bacteria</taxon>
        <taxon>Pseudomonadati</taxon>
        <taxon>Pseudomonadota</taxon>
        <taxon>Betaproteobacteria</taxon>
        <taxon>Nitrosomonadales</taxon>
        <taxon>Sulfuricellaceae</taxon>
        <taxon>Sulfuriferula</taxon>
    </lineage>
</organism>
<evidence type="ECO:0000313" key="4">
    <source>
        <dbReference type="EMBL" id="BBO99798.1"/>
    </source>
</evidence>
<keyword evidence="1" id="KW-0175">Coiled coil</keyword>
<evidence type="ECO:0000256" key="1">
    <source>
        <dbReference type="SAM" id="Coils"/>
    </source>
</evidence>
<dbReference type="Proteomes" id="UP000463939">
    <property type="component" value="Chromosome"/>
</dbReference>
<dbReference type="InterPro" id="IPR029787">
    <property type="entry name" value="Nucleotide_cyclase"/>
</dbReference>
<keyword evidence="2" id="KW-0472">Membrane</keyword>
<dbReference type="InterPro" id="IPR000160">
    <property type="entry name" value="GGDEF_dom"/>
</dbReference>
<dbReference type="Gene3D" id="3.30.70.270">
    <property type="match status" value="1"/>
</dbReference>
<sequence length="489" mass="55878">MVRAWFQSHSIKTHVILFILLLSVLLSVVNLLAYEKMADVREKIQQQHALAAKAELAKALLSIQPFMTAAIQKFVDSDETHQQLFDTSFYEYWRDGRALSSGLLPTMVDEIALYDRHGKVLASAASNDIPDELPATPSLWIRLHDGRTYGYLVRPLYDGYSKTQLSGYALVRFDFMAALREVLPFYDVSTRDFGFDLIPDHVVTMGDMVAHIHFRPSDNPDVDMLFKVMQQTQFGVLWILLFLSLGVYLMVMRYMATPLVHLARHIRVLGDHHSREDAPKFEDPLYVLELDELRCSLNTYQQQLDGMHRRIDDKNKALWDMAHRDGLTGAYNRLAYDEEFIALHELAKSQLISTTLLLIDCDKFKHINDTYGHHVGDEVLITLVKLIQKCLRNDDRLYRIGGDEFVVLLTEHNSIYGVTVAQRIVQAAAEYETHKLGMHEPMVVSIGIAHAATINSDVLMSLHKQADKAMYRAKQQASQKLVVYEPNMA</sequence>
<evidence type="ECO:0000259" key="3">
    <source>
        <dbReference type="PROSITE" id="PS50887"/>
    </source>
</evidence>
<dbReference type="NCBIfam" id="TIGR00254">
    <property type="entry name" value="GGDEF"/>
    <property type="match status" value="1"/>
</dbReference>
<dbReference type="InterPro" id="IPR043128">
    <property type="entry name" value="Rev_trsase/Diguanyl_cyclase"/>
</dbReference>
<protein>
    <recommendedName>
        <fullName evidence="3">GGDEF domain-containing protein</fullName>
    </recommendedName>
</protein>
<dbReference type="FunFam" id="3.30.70.270:FF:000001">
    <property type="entry name" value="Diguanylate cyclase domain protein"/>
    <property type="match status" value="1"/>
</dbReference>
<dbReference type="EMBL" id="AP021881">
    <property type="protein sequence ID" value="BBO99798.1"/>
    <property type="molecule type" value="Genomic_DNA"/>
</dbReference>
<keyword evidence="5" id="KW-1185">Reference proteome</keyword>
<proteinExistence type="predicted"/>
<name>A0A809RDF5_9PROT</name>
<dbReference type="GO" id="GO:0003824">
    <property type="term" value="F:catalytic activity"/>
    <property type="evidence" value="ECO:0007669"/>
    <property type="project" value="UniProtKB-ARBA"/>
</dbReference>
<feature type="domain" description="GGDEF" evidence="3">
    <location>
        <begin position="352"/>
        <end position="486"/>
    </location>
</feature>
<feature type="coiled-coil region" evidence="1">
    <location>
        <begin position="290"/>
        <end position="317"/>
    </location>
</feature>
<reference evidence="5" key="1">
    <citation type="submission" date="2019-11" db="EMBL/GenBank/DDBJ databases">
        <title>Isolation and characterization of a novel species in the genus Sulfuriferula.</title>
        <authorList>
            <person name="Mochizuki J."/>
            <person name="Kojima H."/>
            <person name="Fukui M."/>
        </authorList>
    </citation>
    <scope>NUCLEOTIDE SEQUENCE [LARGE SCALE GENOMIC DNA]</scope>
    <source>
        <strain evidence="5">SGTM</strain>
    </source>
</reference>
<gene>
    <name evidence="4" type="ORF">SFSGTM_05070</name>
</gene>
<dbReference type="AlphaFoldDB" id="A0A809RDF5"/>
<keyword evidence="2" id="KW-0812">Transmembrane</keyword>
<dbReference type="PROSITE" id="PS50887">
    <property type="entry name" value="GGDEF"/>
    <property type="match status" value="1"/>
</dbReference>
<evidence type="ECO:0000313" key="5">
    <source>
        <dbReference type="Proteomes" id="UP000463939"/>
    </source>
</evidence>
<accession>A0A809RDF5</accession>
<dbReference type="InterPro" id="IPR052163">
    <property type="entry name" value="DGC-Regulatory_Protein"/>
</dbReference>